<accession>D6CSJ2</accession>
<evidence type="ECO:0000256" key="10">
    <source>
        <dbReference type="ARBA" id="ARBA00023239"/>
    </source>
</evidence>
<evidence type="ECO:0000259" key="14">
    <source>
        <dbReference type="Pfam" id="PF13667"/>
    </source>
</evidence>
<evidence type="ECO:0000256" key="13">
    <source>
        <dbReference type="HAMAP-Rule" id="MF_00089"/>
    </source>
</evidence>
<dbReference type="GO" id="GO:0051539">
    <property type="term" value="F:4 iron, 4 sulfur cluster binding"/>
    <property type="evidence" value="ECO:0007669"/>
    <property type="project" value="UniProtKB-KW"/>
</dbReference>
<feature type="binding site" evidence="13">
    <location>
        <position position="577"/>
    </location>
    <ligand>
        <name>[4Fe-4S] cluster</name>
        <dbReference type="ChEBI" id="CHEBI:49883"/>
        <note>4Fe-4S-S-AdoMet</note>
    </ligand>
</feature>
<feature type="binding site" evidence="13">
    <location>
        <position position="453"/>
    </location>
    <ligand>
        <name>substrate</name>
    </ligand>
</feature>
<dbReference type="Pfam" id="PF01964">
    <property type="entry name" value="ThiC_Rad_SAM"/>
    <property type="match status" value="1"/>
</dbReference>
<evidence type="ECO:0000256" key="3">
    <source>
        <dbReference type="ARBA" id="ARBA00022485"/>
    </source>
</evidence>
<feature type="binding site" evidence="13">
    <location>
        <position position="261"/>
    </location>
    <ligand>
        <name>substrate</name>
    </ligand>
</feature>
<dbReference type="Gene3D" id="6.10.250.620">
    <property type="match status" value="1"/>
</dbReference>
<evidence type="ECO:0000256" key="11">
    <source>
        <dbReference type="ARBA" id="ARBA00050218"/>
    </source>
</evidence>
<name>D6CSJ2_THIA3</name>
<dbReference type="AlphaFoldDB" id="D6CSJ2"/>
<dbReference type="FunFam" id="3.20.20.540:FF:000001">
    <property type="entry name" value="Phosphomethylpyrimidine synthase"/>
    <property type="match status" value="1"/>
</dbReference>
<dbReference type="SFLD" id="SFLDS00113">
    <property type="entry name" value="Radical_SAM_Phosphomethylpyrim"/>
    <property type="match status" value="1"/>
</dbReference>
<dbReference type="HOGENOM" id="CLU_013181_2_1_4"/>
<keyword evidence="9 13" id="KW-0411">Iron-sulfur</keyword>
<protein>
    <recommendedName>
        <fullName evidence="13">Phosphomethylpyrimidine synthase</fullName>
        <ecNumber evidence="13">4.1.99.17</ecNumber>
    </recommendedName>
    <alternativeName>
        <fullName evidence="13">Hydroxymethylpyrimidine phosphate synthase</fullName>
        <shortName evidence="13">HMP-P synthase</shortName>
        <shortName evidence="13">HMP-phosphate synthase</shortName>
        <shortName evidence="13">HMPP synthase</shortName>
    </alternativeName>
    <alternativeName>
        <fullName evidence="13">Thiamine biosynthesis protein ThiC</fullName>
    </alternativeName>
</protein>
<dbReference type="OrthoDB" id="9805897at2"/>
<reference key="1">
    <citation type="submission" date="2009-07" db="EMBL/GenBank/DDBJ databases">
        <authorList>
            <person name="Genoscope - CEA"/>
        </authorList>
    </citation>
    <scope>NUCLEOTIDE SEQUENCE</scope>
    <source>
        <strain>3As</strain>
    </source>
</reference>
<evidence type="ECO:0000256" key="6">
    <source>
        <dbReference type="ARBA" id="ARBA00022833"/>
    </source>
</evidence>
<comment type="subunit">
    <text evidence="13">Homodimer.</text>
</comment>
<comment type="similarity">
    <text evidence="12 13">Belongs to the ThiC family.</text>
</comment>
<keyword evidence="3 13" id="KW-0004">4Fe-4S</keyword>
<dbReference type="HAMAP" id="MF_00089">
    <property type="entry name" value="ThiC"/>
    <property type="match status" value="1"/>
</dbReference>
<dbReference type="GO" id="GO:0070284">
    <property type="term" value="F:phosphomethylpyrimidine synthase activity"/>
    <property type="evidence" value="ECO:0007669"/>
    <property type="project" value="UniProtKB-EC"/>
</dbReference>
<comment type="cofactor">
    <cofactor evidence="13">
        <name>[4Fe-4S] cluster</name>
        <dbReference type="ChEBI" id="CHEBI:49883"/>
    </cofactor>
    <text evidence="13">Binds 1 [4Fe-4S] cluster per subunit. The cluster is coordinated with 3 cysteines and an exchangeable S-adenosyl-L-methionine.</text>
</comment>
<gene>
    <name evidence="13 15" type="primary">thiC</name>
    <name evidence="15" type="ordered locus">THI_1582</name>
    <name evidence="16" type="ORF">THICB1_30225</name>
</gene>
<keyword evidence="8 13" id="KW-0408">Iron</keyword>
<dbReference type="GO" id="GO:0005829">
    <property type="term" value="C:cytosol"/>
    <property type="evidence" value="ECO:0007669"/>
    <property type="project" value="TreeGrafter"/>
</dbReference>
<feature type="binding site" evidence="13">
    <location>
        <position position="574"/>
    </location>
    <ligand>
        <name>[4Fe-4S] cluster</name>
        <dbReference type="ChEBI" id="CHEBI:49883"/>
        <note>4Fe-4S-S-AdoMet</note>
    </ligand>
</feature>
<dbReference type="NCBIfam" id="TIGR00190">
    <property type="entry name" value="thiC"/>
    <property type="match status" value="1"/>
</dbReference>
<keyword evidence="7 13" id="KW-0784">Thiamine biosynthesis</keyword>
<reference evidence="16 18" key="4">
    <citation type="submission" date="2015-03" db="EMBL/GenBank/DDBJ databases">
        <authorList>
            <person name="Regsiter A."/>
            <person name="william w."/>
        </authorList>
    </citation>
    <scope>NUCLEOTIDE SEQUENCE [LARGE SCALE GENOMIC DNA]</scope>
    <source>
        <strain evidence="16 18">CB1</strain>
    </source>
</reference>
<organism evidence="15 17">
    <name type="scientific">Thiomonas arsenitoxydans (strain DSM 22701 / CIP 110005 / 3As)</name>
    <dbReference type="NCBI Taxonomy" id="426114"/>
    <lineage>
        <taxon>Bacteria</taxon>
        <taxon>Pseudomonadati</taxon>
        <taxon>Pseudomonadota</taxon>
        <taxon>Betaproteobacteria</taxon>
        <taxon>Burkholderiales</taxon>
        <taxon>Thiomonas</taxon>
    </lineage>
</organism>
<dbReference type="Proteomes" id="UP000002372">
    <property type="component" value="Chromosome"/>
</dbReference>
<feature type="binding site" evidence="13">
    <location>
        <position position="290"/>
    </location>
    <ligand>
        <name>substrate</name>
    </ligand>
</feature>
<dbReference type="PANTHER" id="PTHR30557">
    <property type="entry name" value="THIAMINE BIOSYNTHESIS PROTEIN THIC"/>
    <property type="match status" value="1"/>
</dbReference>
<keyword evidence="10 13" id="KW-0456">Lyase</keyword>
<dbReference type="Proteomes" id="UP000078599">
    <property type="component" value="Unassembled WGS sequence"/>
</dbReference>
<reference evidence="17" key="2">
    <citation type="journal article" date="2010" name="PLoS Genet.">
        <title>Structure, function, and evolution of the Thiomonas spp. genome.</title>
        <authorList>
            <person name="Arsene-Ploetze F."/>
            <person name="Koechler S."/>
            <person name="Marchal M."/>
            <person name="Coppee J.Y."/>
            <person name="Chandler M."/>
            <person name="Bonnefoy V."/>
            <person name="Brochier-Armanet C."/>
            <person name="Barakat M."/>
            <person name="Barbe V."/>
            <person name="Battaglia-Brunet F."/>
            <person name="Bruneel O."/>
            <person name="Bryan C.G."/>
            <person name="Cleiss-Arnold J."/>
            <person name="Cruveiller S."/>
            <person name="Erhardt M."/>
            <person name="Heinrich-Salmeron A."/>
            <person name="Hommais F."/>
            <person name="Joulian C."/>
            <person name="Krin E."/>
            <person name="Lieutaud A."/>
            <person name="Lievremont D."/>
            <person name="Michel C."/>
            <person name="Muller D."/>
            <person name="Ortet P."/>
            <person name="Proux C."/>
            <person name="Siguier P."/>
            <person name="Roche D."/>
            <person name="Rouy Z."/>
            <person name="Salvignol G."/>
            <person name="Slyemi D."/>
            <person name="Talla E."/>
            <person name="Weiss S."/>
            <person name="Weissenbach J."/>
            <person name="Medigue C."/>
            <person name="Bertin P.N."/>
        </authorList>
    </citation>
    <scope>NUCLEOTIDE SEQUENCE [LARGE SCALE GENOMIC DNA]</scope>
    <source>
        <strain evidence="17">DSM 22701 / CIP 110005 / 3As</strain>
    </source>
</reference>
<evidence type="ECO:0000256" key="1">
    <source>
        <dbReference type="ARBA" id="ARBA00003175"/>
    </source>
</evidence>
<keyword evidence="5 13" id="KW-0479">Metal-binding</keyword>
<keyword evidence="18" id="KW-1185">Reference proteome</keyword>
<evidence type="ECO:0000313" key="15">
    <source>
        <dbReference type="EMBL" id="CAZ88261.1"/>
    </source>
</evidence>
<dbReference type="KEGG" id="thi:THI_1582"/>
<dbReference type="SFLD" id="SFLDF00407">
    <property type="entry name" value="phosphomethylpyrimidine_syntha"/>
    <property type="match status" value="1"/>
</dbReference>
<feature type="binding site" evidence="13">
    <location>
        <position position="326"/>
    </location>
    <ligand>
        <name>substrate</name>
    </ligand>
</feature>
<dbReference type="NCBIfam" id="NF006763">
    <property type="entry name" value="PRK09284.1"/>
    <property type="match status" value="1"/>
</dbReference>
<dbReference type="InterPro" id="IPR038521">
    <property type="entry name" value="ThiC/Bza_core_dom"/>
</dbReference>
<feature type="binding site" evidence="13">
    <location>
        <begin position="387"/>
        <end position="390"/>
    </location>
    <ligand>
        <name>substrate</name>
    </ligand>
</feature>
<feature type="domain" description="ThiC-associated" evidence="14">
    <location>
        <begin position="26"/>
        <end position="101"/>
    </location>
</feature>
<feature type="binding site" evidence="13">
    <location>
        <begin position="346"/>
        <end position="348"/>
    </location>
    <ligand>
        <name>substrate</name>
    </ligand>
</feature>
<feature type="binding site" evidence="13">
    <location>
        <position position="494"/>
    </location>
    <ligand>
        <name>Zn(2+)</name>
        <dbReference type="ChEBI" id="CHEBI:29105"/>
    </ligand>
</feature>
<dbReference type="Gene3D" id="3.20.20.540">
    <property type="entry name" value="Radical SAM ThiC family, central domain"/>
    <property type="match status" value="1"/>
</dbReference>
<keyword evidence="6 13" id="KW-0862">Zinc</keyword>
<evidence type="ECO:0000313" key="18">
    <source>
        <dbReference type="Proteomes" id="UP000078599"/>
    </source>
</evidence>
<dbReference type="InterPro" id="IPR025747">
    <property type="entry name" value="ThiC-associated_dom"/>
</dbReference>
<dbReference type="EC" id="4.1.99.17" evidence="13"/>
<evidence type="ECO:0000256" key="5">
    <source>
        <dbReference type="ARBA" id="ARBA00022723"/>
    </source>
</evidence>
<dbReference type="EMBL" id="CTRI01000023">
    <property type="protein sequence ID" value="CQR33752.1"/>
    <property type="molecule type" value="Genomic_DNA"/>
</dbReference>
<comment type="catalytic activity">
    <reaction evidence="11 13">
        <text>5-amino-1-(5-phospho-beta-D-ribosyl)imidazole + S-adenosyl-L-methionine = 4-amino-2-methyl-5-(phosphooxymethyl)pyrimidine + CO + 5'-deoxyadenosine + formate + L-methionine + 3 H(+)</text>
        <dbReference type="Rhea" id="RHEA:24840"/>
        <dbReference type="ChEBI" id="CHEBI:15378"/>
        <dbReference type="ChEBI" id="CHEBI:15740"/>
        <dbReference type="ChEBI" id="CHEBI:17245"/>
        <dbReference type="ChEBI" id="CHEBI:17319"/>
        <dbReference type="ChEBI" id="CHEBI:57844"/>
        <dbReference type="ChEBI" id="CHEBI:58354"/>
        <dbReference type="ChEBI" id="CHEBI:59789"/>
        <dbReference type="ChEBI" id="CHEBI:137981"/>
        <dbReference type="EC" id="4.1.99.17"/>
    </reaction>
</comment>
<dbReference type="Pfam" id="PF13667">
    <property type="entry name" value="ThiC-associated"/>
    <property type="match status" value="1"/>
</dbReference>
<evidence type="ECO:0000313" key="16">
    <source>
        <dbReference type="EMBL" id="CQR33752.1"/>
    </source>
</evidence>
<sequence length="672" mass="73547">MSALPESRYKVDAPELTERITRTPPAASSKIYVQGSRADLRVPMREIKLADTPAVFGVEKNPPFAVYDTSGPYTDPQVSIDLARGLPALRSPWIAERGDTERLPAFSSDTTRRHNADAGLDAVRFPQLPLPRRAKAGANVSQMHYARKGLVTPEMEFIAIRENQRQEEMLDAGRLKQHPGQHFGANIQSRITPEFVRDEVARGRAIIPNNINHPESEPMIIGRNFLVKINANIGNSATTSSIAEEVEKMVWSIRWGADTVMDLSTGKHIHETREWILRNSPVPIGTVPIYQALEKVGGVAEDLTWELFRDTLIEQAEQGVDYFTIHAGVRLPFIPLSAKRVTGIVSRGGSIMAKWCLAHHKESFLYEHFEDICDIMKAYDVAFSLGDGLRPGSIADANDEAQFAELDTLGELTQIAWKHDVQTMIEGPGHVPMQLIKENMDRQLEKCGEAPFYTLGPLTTDIAPGYDHITSAIGAAMIGWYGTAMLCYVTPKEHLGLPDKQDVRDGIVTYKIAAHAADLAKGHPGAQARDNALSKARFEFRWDDQFNLGLDPEKAKEFHDETLPKDAFKTAHFCSMCGPKFCSMKITQEVREYAAKQGVDAEQAVEVGMAEMSAEFRAGGSEVYVHAPLPGRPKAGRAPSGGGEGEAAAGGGVYSAAGFAGSCAATAGELKT</sequence>
<evidence type="ECO:0000256" key="8">
    <source>
        <dbReference type="ARBA" id="ARBA00023004"/>
    </source>
</evidence>
<dbReference type="GO" id="GO:0008270">
    <property type="term" value="F:zinc ion binding"/>
    <property type="evidence" value="ECO:0007669"/>
    <property type="project" value="UniProtKB-UniRule"/>
</dbReference>
<evidence type="ECO:0000256" key="2">
    <source>
        <dbReference type="ARBA" id="ARBA00004948"/>
    </source>
</evidence>
<keyword evidence="4 13" id="KW-0949">S-adenosyl-L-methionine</keyword>
<dbReference type="NCBIfam" id="NF009895">
    <property type="entry name" value="PRK13352.1"/>
    <property type="match status" value="1"/>
</dbReference>
<dbReference type="InterPro" id="IPR037509">
    <property type="entry name" value="ThiC"/>
</dbReference>
<evidence type="ECO:0000256" key="7">
    <source>
        <dbReference type="ARBA" id="ARBA00022977"/>
    </source>
</evidence>
<feature type="binding site" evidence="13">
    <location>
        <position position="430"/>
    </location>
    <ligand>
        <name>Zn(2+)</name>
        <dbReference type="ChEBI" id="CHEBI:29105"/>
    </ligand>
</feature>
<proteinExistence type="inferred from homology"/>
<comment type="function">
    <text evidence="1 13">Catalyzes the synthesis of the hydroxymethylpyrimidine phosphate (HMP-P) moiety of thiamine from aminoimidazole ribotide (AIR) in a radical S-adenosyl-L-methionine (SAM)-dependent reaction.</text>
</comment>
<feature type="binding site" evidence="13">
    <location>
        <position position="426"/>
    </location>
    <ligand>
        <name>substrate</name>
    </ligand>
</feature>
<dbReference type="UniPathway" id="UPA00060"/>
<dbReference type="eggNOG" id="COG0422">
    <property type="taxonomic scope" value="Bacteria"/>
</dbReference>
<evidence type="ECO:0000256" key="4">
    <source>
        <dbReference type="ARBA" id="ARBA00022691"/>
    </source>
</evidence>
<dbReference type="EMBL" id="FP475956">
    <property type="protein sequence ID" value="CAZ88261.1"/>
    <property type="molecule type" value="Genomic_DNA"/>
</dbReference>
<feature type="binding site" evidence="13">
    <location>
        <position position="582"/>
    </location>
    <ligand>
        <name>[4Fe-4S] cluster</name>
        <dbReference type="ChEBI" id="CHEBI:49883"/>
        <note>4Fe-4S-S-AdoMet</note>
    </ligand>
</feature>
<feature type="binding site" evidence="13">
    <location>
        <position position="232"/>
    </location>
    <ligand>
        <name>substrate</name>
    </ligand>
</feature>
<dbReference type="SFLD" id="SFLDG01114">
    <property type="entry name" value="phosphomethylpyrimidine_syntha"/>
    <property type="match status" value="1"/>
</dbReference>
<dbReference type="GO" id="GO:0009228">
    <property type="term" value="P:thiamine biosynthetic process"/>
    <property type="evidence" value="ECO:0007669"/>
    <property type="project" value="UniProtKB-UniRule"/>
</dbReference>
<evidence type="ECO:0000313" key="17">
    <source>
        <dbReference type="Proteomes" id="UP000002372"/>
    </source>
</evidence>
<evidence type="ECO:0000256" key="9">
    <source>
        <dbReference type="ARBA" id="ARBA00023014"/>
    </source>
</evidence>
<evidence type="ECO:0000256" key="12">
    <source>
        <dbReference type="ARBA" id="ARBA00061546"/>
    </source>
</evidence>
<dbReference type="GO" id="GO:0009229">
    <property type="term" value="P:thiamine diphosphate biosynthetic process"/>
    <property type="evidence" value="ECO:0007669"/>
    <property type="project" value="UniProtKB-UniRule"/>
</dbReference>
<comment type="pathway">
    <text evidence="2 13">Cofactor biosynthesis; thiamine diphosphate biosynthesis.</text>
</comment>
<reference evidence="15" key="3">
    <citation type="submission" date="2010-07" db="EMBL/GenBank/DDBJ databases">
        <authorList>
            <person name="Genoscope - CEA"/>
        </authorList>
    </citation>
    <scope>NUCLEOTIDE SEQUENCE</scope>
    <source>
        <strain evidence="15">3As</strain>
    </source>
</reference>
<dbReference type="PANTHER" id="PTHR30557:SF1">
    <property type="entry name" value="PHOSPHOMETHYLPYRIMIDINE SYNTHASE, CHLOROPLASTIC"/>
    <property type="match status" value="1"/>
</dbReference>
<dbReference type="RefSeq" id="WP_013105592.1">
    <property type="nucleotide sequence ID" value="NC_014145.1"/>
</dbReference>
<dbReference type="InterPro" id="IPR002817">
    <property type="entry name" value="ThiC/BzaA/B"/>
</dbReference>